<dbReference type="OrthoDB" id="9810387at2"/>
<sequence length="104" mass="11639">MTGISDRERGFEAKYSFDLEQNFRVETHLYKLLAQWAATEMGMDDEGAAHYANEIVGAVVANPRDKGVVVTILADFARHNIDMTVSQLTAKLEELRPKARADVL</sequence>
<reference evidence="1 2" key="1">
    <citation type="submission" date="2014-07" db="EMBL/GenBank/DDBJ databases">
        <title>Draft genome sequence of Thalassospira profundimaris S25-3-2.</title>
        <authorList>
            <person name="Lai Q."/>
            <person name="Shao Z."/>
        </authorList>
    </citation>
    <scope>NUCLEOTIDE SEQUENCE [LARGE SCALE GENOMIC DNA]</scope>
    <source>
        <strain evidence="1 2">S25-3-2</strain>
    </source>
</reference>
<dbReference type="AlphaFoldDB" id="A0A367XDJ5"/>
<dbReference type="Gene3D" id="1.10.790.20">
    <property type="entry name" value="Domain of unknown function DUF1476"/>
    <property type="match status" value="1"/>
</dbReference>
<accession>A0A367XDJ5</accession>
<organism evidence="1 2">
    <name type="scientific">Thalassospira profundimaris</name>
    <dbReference type="NCBI Taxonomy" id="502049"/>
    <lineage>
        <taxon>Bacteria</taxon>
        <taxon>Pseudomonadati</taxon>
        <taxon>Pseudomonadota</taxon>
        <taxon>Alphaproteobacteria</taxon>
        <taxon>Rhodospirillales</taxon>
        <taxon>Thalassospiraceae</taxon>
        <taxon>Thalassospira</taxon>
    </lineage>
</organism>
<dbReference type="PIRSF" id="PIRSF031780">
    <property type="entry name" value="UCP031780"/>
    <property type="match status" value="1"/>
</dbReference>
<dbReference type="RefSeq" id="WP_114087948.1">
    <property type="nucleotide sequence ID" value="NZ_JPWH01000005.1"/>
</dbReference>
<dbReference type="Pfam" id="PF07345">
    <property type="entry name" value="ATPaseInh_sub_z"/>
    <property type="match status" value="1"/>
</dbReference>
<evidence type="ECO:0008006" key="3">
    <source>
        <dbReference type="Google" id="ProtNLM"/>
    </source>
</evidence>
<name>A0A367XDJ5_9PROT</name>
<protein>
    <recommendedName>
        <fullName evidence="3">Aldolase</fullName>
    </recommendedName>
</protein>
<evidence type="ECO:0000313" key="1">
    <source>
        <dbReference type="EMBL" id="RCK51743.1"/>
    </source>
</evidence>
<dbReference type="InterPro" id="IPR009945">
    <property type="entry name" value="ATPase_inh_sub_z"/>
</dbReference>
<dbReference type="Proteomes" id="UP000252517">
    <property type="component" value="Unassembled WGS sequence"/>
</dbReference>
<proteinExistence type="predicted"/>
<evidence type="ECO:0000313" key="2">
    <source>
        <dbReference type="Proteomes" id="UP000252517"/>
    </source>
</evidence>
<dbReference type="EMBL" id="JPWH01000005">
    <property type="protein sequence ID" value="RCK51743.1"/>
    <property type="molecule type" value="Genomic_DNA"/>
</dbReference>
<dbReference type="InterPro" id="IPR038293">
    <property type="entry name" value="ATPase_inh_sub_z_sf"/>
</dbReference>
<gene>
    <name evidence="1" type="ORF">TH25_08730</name>
</gene>
<comment type="caution">
    <text evidence="1">The sequence shown here is derived from an EMBL/GenBank/DDBJ whole genome shotgun (WGS) entry which is preliminary data.</text>
</comment>